<dbReference type="GO" id="GO:0000976">
    <property type="term" value="F:transcription cis-regulatory region binding"/>
    <property type="evidence" value="ECO:0007669"/>
    <property type="project" value="TreeGrafter"/>
</dbReference>
<reference evidence="6 7" key="1">
    <citation type="submission" date="2019-03" db="EMBL/GenBank/DDBJ databases">
        <title>Genomic Encyclopedia of Type Strains, Phase IV (KMG-IV): sequencing the most valuable type-strain genomes for metagenomic binning, comparative biology and taxonomic classification.</title>
        <authorList>
            <person name="Goeker M."/>
        </authorList>
    </citation>
    <scope>NUCLEOTIDE SEQUENCE [LARGE SCALE GENOMIC DNA]</scope>
    <source>
        <strain evidence="6 7">DSM 46770</strain>
    </source>
</reference>
<dbReference type="PROSITE" id="PS00356">
    <property type="entry name" value="HTH_LACI_1"/>
    <property type="match status" value="1"/>
</dbReference>
<dbReference type="SUPFAM" id="SSF53822">
    <property type="entry name" value="Periplasmic binding protein-like I"/>
    <property type="match status" value="1"/>
</dbReference>
<dbReference type="Proteomes" id="UP000295281">
    <property type="component" value="Unassembled WGS sequence"/>
</dbReference>
<organism evidence="6 7">
    <name type="scientific">Actinorugispora endophytica</name>
    <dbReference type="NCBI Taxonomy" id="1605990"/>
    <lineage>
        <taxon>Bacteria</taxon>
        <taxon>Bacillati</taxon>
        <taxon>Actinomycetota</taxon>
        <taxon>Actinomycetes</taxon>
        <taxon>Streptosporangiales</taxon>
        <taxon>Nocardiopsidaceae</taxon>
        <taxon>Actinorugispora</taxon>
    </lineage>
</organism>
<evidence type="ECO:0000256" key="4">
    <source>
        <dbReference type="SAM" id="MobiDB-lite"/>
    </source>
</evidence>
<feature type="region of interest" description="Disordered" evidence="4">
    <location>
        <begin position="1"/>
        <end position="24"/>
    </location>
</feature>
<gene>
    <name evidence="6" type="ORF">EV190_12742</name>
</gene>
<dbReference type="Gene3D" id="1.10.260.40">
    <property type="entry name" value="lambda repressor-like DNA-binding domains"/>
    <property type="match status" value="1"/>
</dbReference>
<dbReference type="SUPFAM" id="SSF47413">
    <property type="entry name" value="lambda repressor-like DNA-binding domains"/>
    <property type="match status" value="1"/>
</dbReference>
<evidence type="ECO:0000256" key="1">
    <source>
        <dbReference type="ARBA" id="ARBA00023015"/>
    </source>
</evidence>
<evidence type="ECO:0000313" key="6">
    <source>
        <dbReference type="EMBL" id="TDQ45983.1"/>
    </source>
</evidence>
<dbReference type="Gene3D" id="3.40.50.2300">
    <property type="match status" value="2"/>
</dbReference>
<dbReference type="InterPro" id="IPR046335">
    <property type="entry name" value="LacI/GalR-like_sensor"/>
</dbReference>
<comment type="caution">
    <text evidence="6">The sequence shown here is derived from an EMBL/GenBank/DDBJ whole genome shotgun (WGS) entry which is preliminary data.</text>
</comment>
<dbReference type="CDD" id="cd06267">
    <property type="entry name" value="PBP1_LacI_sugar_binding-like"/>
    <property type="match status" value="1"/>
</dbReference>
<feature type="domain" description="HTH lacI-type" evidence="5">
    <location>
        <begin position="25"/>
        <end position="79"/>
    </location>
</feature>
<evidence type="ECO:0000313" key="7">
    <source>
        <dbReference type="Proteomes" id="UP000295281"/>
    </source>
</evidence>
<dbReference type="Pfam" id="PF13377">
    <property type="entry name" value="Peripla_BP_3"/>
    <property type="match status" value="1"/>
</dbReference>
<proteinExistence type="predicted"/>
<keyword evidence="3" id="KW-0804">Transcription</keyword>
<dbReference type="InterPro" id="IPR028082">
    <property type="entry name" value="Peripla_BP_I"/>
</dbReference>
<dbReference type="PANTHER" id="PTHR30146:SF109">
    <property type="entry name" value="HTH-TYPE TRANSCRIPTIONAL REGULATOR GALS"/>
    <property type="match status" value="1"/>
</dbReference>
<dbReference type="PROSITE" id="PS50932">
    <property type="entry name" value="HTH_LACI_2"/>
    <property type="match status" value="1"/>
</dbReference>
<evidence type="ECO:0000256" key="2">
    <source>
        <dbReference type="ARBA" id="ARBA00023125"/>
    </source>
</evidence>
<dbReference type="OrthoDB" id="3595338at2"/>
<dbReference type="InterPro" id="IPR000843">
    <property type="entry name" value="HTH_LacI"/>
</dbReference>
<sequence length="357" mass="37409">MRELPTGGPPPSGPRPTGRSPVRRATMRDVAALAGVSVKSVSRVINGGDAVSADLREKVSRAIERLDFQPNLAASSLRRSDGVTGQIALLLEDLANPFSATLNRAVEDVAHRHGTLVFAGSLEEDGNRELALVRASTLRRVDGIIIAPATRDHGYLNREVRAGTPVVFVDRAPRGLSADHVLSTNAEGARDAVLHLADNGHERIAYLGDHPSIPTAADRLRGYTGAMRDLGLAVDPRLVVQGLSATGAAAAATTALLSGDAPPTALFTSQNLVTIGAVTALQGLGRQREVAVVGFDDFPLADLLSPKVTVVAQDVPEIGATAARLLFGRIAGDDPPHRACSVPTRLVVRESGLIPPR</sequence>
<accession>A0A4R6UKV8</accession>
<dbReference type="CDD" id="cd01392">
    <property type="entry name" value="HTH_LacI"/>
    <property type="match status" value="1"/>
</dbReference>
<dbReference type="EMBL" id="SNYN01000027">
    <property type="protein sequence ID" value="TDQ45983.1"/>
    <property type="molecule type" value="Genomic_DNA"/>
</dbReference>
<keyword evidence="7" id="KW-1185">Reference proteome</keyword>
<dbReference type="Pfam" id="PF00356">
    <property type="entry name" value="LacI"/>
    <property type="match status" value="1"/>
</dbReference>
<dbReference type="SMART" id="SM00354">
    <property type="entry name" value="HTH_LACI"/>
    <property type="match status" value="1"/>
</dbReference>
<evidence type="ECO:0000259" key="5">
    <source>
        <dbReference type="PROSITE" id="PS50932"/>
    </source>
</evidence>
<keyword evidence="2" id="KW-0238">DNA-binding</keyword>
<name>A0A4R6UKV8_9ACTN</name>
<protein>
    <submittedName>
        <fullName evidence="6">LacI family transcriptional regulator</fullName>
    </submittedName>
</protein>
<dbReference type="GO" id="GO:0003700">
    <property type="term" value="F:DNA-binding transcription factor activity"/>
    <property type="evidence" value="ECO:0007669"/>
    <property type="project" value="TreeGrafter"/>
</dbReference>
<dbReference type="InterPro" id="IPR010982">
    <property type="entry name" value="Lambda_DNA-bd_dom_sf"/>
</dbReference>
<evidence type="ECO:0000256" key="3">
    <source>
        <dbReference type="ARBA" id="ARBA00023163"/>
    </source>
</evidence>
<dbReference type="AlphaFoldDB" id="A0A4R6UKV8"/>
<keyword evidence="1" id="KW-0805">Transcription regulation</keyword>
<dbReference type="PANTHER" id="PTHR30146">
    <property type="entry name" value="LACI-RELATED TRANSCRIPTIONAL REPRESSOR"/>
    <property type="match status" value="1"/>
</dbReference>